<organism evidence="2 3">
    <name type="scientific">Haematococcus lacustris</name>
    <name type="common">Green alga</name>
    <name type="synonym">Haematococcus pluvialis</name>
    <dbReference type="NCBI Taxonomy" id="44745"/>
    <lineage>
        <taxon>Eukaryota</taxon>
        <taxon>Viridiplantae</taxon>
        <taxon>Chlorophyta</taxon>
        <taxon>core chlorophytes</taxon>
        <taxon>Chlorophyceae</taxon>
        <taxon>CS clade</taxon>
        <taxon>Chlamydomonadales</taxon>
        <taxon>Haematococcaceae</taxon>
        <taxon>Haematococcus</taxon>
    </lineage>
</organism>
<feature type="region of interest" description="Disordered" evidence="1">
    <location>
        <begin position="13"/>
        <end position="37"/>
    </location>
</feature>
<evidence type="ECO:0000313" key="3">
    <source>
        <dbReference type="Proteomes" id="UP000485058"/>
    </source>
</evidence>
<protein>
    <submittedName>
        <fullName evidence="2">Uncharacterized protein</fullName>
    </submittedName>
</protein>
<evidence type="ECO:0000256" key="1">
    <source>
        <dbReference type="SAM" id="MobiDB-lite"/>
    </source>
</evidence>
<evidence type="ECO:0000313" key="2">
    <source>
        <dbReference type="EMBL" id="GFH11804.1"/>
    </source>
</evidence>
<dbReference type="EMBL" id="BLLF01000437">
    <property type="protein sequence ID" value="GFH11804.1"/>
    <property type="molecule type" value="Genomic_DNA"/>
</dbReference>
<proteinExistence type="predicted"/>
<dbReference type="AlphaFoldDB" id="A0A699YYG3"/>
<feature type="compositionally biased region" description="Gly residues" evidence="1">
    <location>
        <begin position="23"/>
        <end position="37"/>
    </location>
</feature>
<accession>A0A699YYG3</accession>
<comment type="caution">
    <text evidence="2">The sequence shown here is derived from an EMBL/GenBank/DDBJ whole genome shotgun (WGS) entry which is preliminary data.</text>
</comment>
<reference evidence="2 3" key="1">
    <citation type="submission" date="2020-02" db="EMBL/GenBank/DDBJ databases">
        <title>Draft genome sequence of Haematococcus lacustris strain NIES-144.</title>
        <authorList>
            <person name="Morimoto D."/>
            <person name="Nakagawa S."/>
            <person name="Yoshida T."/>
            <person name="Sawayama S."/>
        </authorList>
    </citation>
    <scope>NUCLEOTIDE SEQUENCE [LARGE SCALE GENOMIC DNA]</scope>
    <source>
        <strain evidence="2 3">NIES-144</strain>
    </source>
</reference>
<name>A0A699YYG3_HAELA</name>
<keyword evidence="3" id="KW-1185">Reference proteome</keyword>
<dbReference type="Proteomes" id="UP000485058">
    <property type="component" value="Unassembled WGS sequence"/>
</dbReference>
<gene>
    <name evidence="2" type="ORF">HaLaN_07363</name>
</gene>
<sequence length="112" mass="11526">MMVLVGVAQLSVPPSGATRAGRRGGSGSGTSGGGGPLCTGRTPCFPGVGSAHPRSGARLYAGSVVLQEIEERKAFLADLESYGALKRDVQQQQRVEELQKLDAMIKSAGAAR</sequence>